<name>A0ABT1MK45_9BACT</name>
<evidence type="ECO:0000259" key="3">
    <source>
        <dbReference type="Pfam" id="PF01522"/>
    </source>
</evidence>
<dbReference type="InterPro" id="IPR002509">
    <property type="entry name" value="NODB_dom"/>
</dbReference>
<comment type="subcellular location">
    <subcellularLocation>
        <location evidence="1">Secreted</location>
    </subcellularLocation>
</comment>
<evidence type="ECO:0000313" key="5">
    <source>
        <dbReference type="Proteomes" id="UP001205603"/>
    </source>
</evidence>
<protein>
    <submittedName>
        <fullName evidence="4">Polysaccharide deacetylase family protein</fullName>
    </submittedName>
</protein>
<dbReference type="Pfam" id="PF01522">
    <property type="entry name" value="Polysacc_deac_1"/>
    <property type="match status" value="1"/>
</dbReference>
<dbReference type="CDD" id="cd10918">
    <property type="entry name" value="CE4_NodB_like_5s_6s"/>
    <property type="match status" value="1"/>
</dbReference>
<organism evidence="4 5">
    <name type="scientific">Coprobacter tertius</name>
    <dbReference type="NCBI Taxonomy" id="2944915"/>
    <lineage>
        <taxon>Bacteria</taxon>
        <taxon>Pseudomonadati</taxon>
        <taxon>Bacteroidota</taxon>
        <taxon>Bacteroidia</taxon>
        <taxon>Bacteroidales</taxon>
        <taxon>Barnesiellaceae</taxon>
        <taxon>Coprobacter</taxon>
    </lineage>
</organism>
<accession>A0ABT1MK45</accession>
<reference evidence="4 5" key="1">
    <citation type="submission" date="2022-07" db="EMBL/GenBank/DDBJ databases">
        <title>Fecal culturing of patients with breast cancer.</title>
        <authorList>
            <person name="Teng N.M.Y."/>
            <person name="Kiu R."/>
            <person name="Evans R."/>
            <person name="Baker D.J."/>
            <person name="Zenner C."/>
            <person name="Robinson S.D."/>
            <person name="Hall L.J."/>
        </authorList>
    </citation>
    <scope>NUCLEOTIDE SEQUENCE [LARGE SCALE GENOMIC DNA]</scope>
    <source>
        <strain evidence="4 5">LH1063</strain>
    </source>
</reference>
<evidence type="ECO:0000256" key="1">
    <source>
        <dbReference type="ARBA" id="ARBA00004613"/>
    </source>
</evidence>
<proteinExistence type="predicted"/>
<dbReference type="InterPro" id="IPR051398">
    <property type="entry name" value="Polysacch_Deacetylase"/>
</dbReference>
<feature type="domain" description="NodB homology" evidence="3">
    <location>
        <begin position="83"/>
        <end position="278"/>
    </location>
</feature>
<keyword evidence="2" id="KW-0732">Signal</keyword>
<dbReference type="PANTHER" id="PTHR34216:SF3">
    <property type="entry name" value="POLY-BETA-1,6-N-ACETYL-D-GLUCOSAMINE N-DEACETYLASE"/>
    <property type="match status" value="1"/>
</dbReference>
<evidence type="ECO:0000256" key="2">
    <source>
        <dbReference type="ARBA" id="ARBA00022729"/>
    </source>
</evidence>
<dbReference type="RefSeq" id="WP_255028395.1">
    <property type="nucleotide sequence ID" value="NZ_JANDHW010000019.1"/>
</dbReference>
<dbReference type="Proteomes" id="UP001205603">
    <property type="component" value="Unassembled WGS sequence"/>
</dbReference>
<sequence length="330" mass="38348">MSYKKEIAKYAGMLNIPCFFELLHKTPRIIFYHGIEKKTISDKRVQANQMDFCVFEKQIEYLNKHFHFISIDEFYERFSSRKPFTGKEVVLTFDDGYKNNYTVAAPFLKSLDIPFTVFISAENIDKGTRVPTYYVRSAIFNPQIKRIDIPSLKQEFSLSNETERLYANDILIRAVKTKSNEFVHCLLQDINSQISNDVKAEMTEKFKSEDLMSWDDVVNISIMGATIGSHCLDHAILHGNQKNEEIVRQLKESKALIEKHVGKCDYFAFPNGDRTSVCEFALQQTLKYYKMGFAVNGKRVRHRENTSFISRIGICDDFYAFRTQFSILSV</sequence>
<dbReference type="Gene3D" id="3.20.20.370">
    <property type="entry name" value="Glycoside hydrolase/deacetylase"/>
    <property type="match status" value="1"/>
</dbReference>
<dbReference type="PANTHER" id="PTHR34216">
    <property type="match status" value="1"/>
</dbReference>
<gene>
    <name evidence="4" type="ORF">NMU02_13000</name>
</gene>
<comment type="caution">
    <text evidence="4">The sequence shown here is derived from an EMBL/GenBank/DDBJ whole genome shotgun (WGS) entry which is preliminary data.</text>
</comment>
<dbReference type="InterPro" id="IPR011330">
    <property type="entry name" value="Glyco_hydro/deAcase_b/a-brl"/>
</dbReference>
<evidence type="ECO:0000313" key="4">
    <source>
        <dbReference type="EMBL" id="MCP9613009.1"/>
    </source>
</evidence>
<dbReference type="EMBL" id="JANDHW010000019">
    <property type="protein sequence ID" value="MCP9613009.1"/>
    <property type="molecule type" value="Genomic_DNA"/>
</dbReference>
<dbReference type="SUPFAM" id="SSF88713">
    <property type="entry name" value="Glycoside hydrolase/deacetylase"/>
    <property type="match status" value="1"/>
</dbReference>
<keyword evidence="5" id="KW-1185">Reference proteome</keyword>